<evidence type="ECO:0000256" key="1">
    <source>
        <dbReference type="SAM" id="Phobius"/>
    </source>
</evidence>
<sequence>MIILLNLDWSNLFELKTKIKKDIAIFLENNLSIFSSSKQTLDKTKRQNLINKFEKKSINGELPLSALVPEYKKKYMHVDGKTVGRLNIEKIKKVANEDGFYMIETNITNIDSKEANEIYKGQWKVEEGFRTLKSAIEVRPMYVYKDEHIQSHVFLCFLSLIVLKYCIYKLKKFYKDNGEIQKKSQWICL</sequence>
<reference evidence="3 4" key="1">
    <citation type="submission" date="2019-01" db="EMBL/GenBank/DDBJ databases">
        <authorList>
            <consortium name="Pathogen Informatics"/>
        </authorList>
    </citation>
    <scope>NUCLEOTIDE SEQUENCE [LARGE SCALE GENOMIC DNA]</scope>
    <source>
        <strain evidence="3 4">NCTC10194</strain>
    </source>
</reference>
<proteinExistence type="predicted"/>
<keyword evidence="1" id="KW-0472">Membrane</keyword>
<evidence type="ECO:0000313" key="3">
    <source>
        <dbReference type="EMBL" id="VEU70010.1"/>
    </source>
</evidence>
<dbReference type="SUPFAM" id="SSF53098">
    <property type="entry name" value="Ribonuclease H-like"/>
    <property type="match status" value="1"/>
</dbReference>
<feature type="transmembrane region" description="Helical" evidence="1">
    <location>
        <begin position="149"/>
        <end position="167"/>
    </location>
</feature>
<dbReference type="EMBL" id="LR215024">
    <property type="protein sequence ID" value="VEU70010.1"/>
    <property type="molecule type" value="Genomic_DNA"/>
</dbReference>
<dbReference type="InterPro" id="IPR012337">
    <property type="entry name" value="RNaseH-like_sf"/>
</dbReference>
<evidence type="ECO:0000313" key="4">
    <source>
        <dbReference type="Proteomes" id="UP000290815"/>
    </source>
</evidence>
<dbReference type="PANTHER" id="PTHR34614">
    <property type="match status" value="1"/>
</dbReference>
<dbReference type="GO" id="GO:0006313">
    <property type="term" value="P:DNA transposition"/>
    <property type="evidence" value="ECO:0007669"/>
    <property type="project" value="InterPro"/>
</dbReference>
<dbReference type="GO" id="GO:0003677">
    <property type="term" value="F:DNA binding"/>
    <property type="evidence" value="ECO:0007669"/>
    <property type="project" value="InterPro"/>
</dbReference>
<organism evidence="3 4">
    <name type="scientific">Mycoplasmopsis glycophila</name>
    <dbReference type="NCBI Taxonomy" id="171285"/>
    <lineage>
        <taxon>Bacteria</taxon>
        <taxon>Bacillati</taxon>
        <taxon>Mycoplasmatota</taxon>
        <taxon>Mycoplasmoidales</taxon>
        <taxon>Metamycoplasmataceae</taxon>
        <taxon>Mycoplasmopsis</taxon>
    </lineage>
</organism>
<dbReference type="InterPro" id="IPR002559">
    <property type="entry name" value="Transposase_11"/>
</dbReference>
<dbReference type="GO" id="GO:0004803">
    <property type="term" value="F:transposase activity"/>
    <property type="evidence" value="ECO:0007669"/>
    <property type="project" value="InterPro"/>
</dbReference>
<evidence type="ECO:0000259" key="2">
    <source>
        <dbReference type="Pfam" id="PF01609"/>
    </source>
</evidence>
<dbReference type="KEGG" id="mgly:NCTC10194_00004"/>
<feature type="domain" description="Transposase IS4-like" evidence="2">
    <location>
        <begin position="73"/>
        <end position="160"/>
    </location>
</feature>
<dbReference type="Pfam" id="PF01609">
    <property type="entry name" value="DDE_Tnp_1"/>
    <property type="match status" value="1"/>
</dbReference>
<dbReference type="Proteomes" id="UP000290815">
    <property type="component" value="Chromosome"/>
</dbReference>
<gene>
    <name evidence="3" type="ORF">NCTC10194_00004</name>
</gene>
<name>A0A449AU63_9BACT</name>
<dbReference type="AlphaFoldDB" id="A0A449AU63"/>
<accession>A0A449AU63</accession>
<keyword evidence="4" id="KW-1185">Reference proteome</keyword>
<protein>
    <submittedName>
        <fullName evidence="3">Transposase</fullName>
    </submittedName>
</protein>
<keyword evidence="1" id="KW-1133">Transmembrane helix</keyword>
<dbReference type="PANTHER" id="PTHR34614:SF2">
    <property type="entry name" value="TRANSPOSASE IS4-LIKE DOMAIN-CONTAINING PROTEIN"/>
    <property type="match status" value="1"/>
</dbReference>
<keyword evidence="1" id="KW-0812">Transmembrane</keyword>